<dbReference type="AlphaFoldDB" id="A0A437JUE6"/>
<dbReference type="GO" id="GO:0005829">
    <property type="term" value="C:cytosol"/>
    <property type="evidence" value="ECO:0007669"/>
    <property type="project" value="TreeGrafter"/>
</dbReference>
<name>A0A437JUE6_9BURK</name>
<dbReference type="EMBL" id="SACT01000004">
    <property type="protein sequence ID" value="RVT50865.1"/>
    <property type="molecule type" value="Genomic_DNA"/>
</dbReference>
<evidence type="ECO:0000259" key="5">
    <source>
        <dbReference type="PROSITE" id="PS50931"/>
    </source>
</evidence>
<keyword evidence="7" id="KW-1185">Reference proteome</keyword>
<dbReference type="Proteomes" id="UP000288178">
    <property type="component" value="Unassembled WGS sequence"/>
</dbReference>
<dbReference type="GO" id="GO:0003677">
    <property type="term" value="F:DNA binding"/>
    <property type="evidence" value="ECO:0007669"/>
    <property type="project" value="UniProtKB-KW"/>
</dbReference>
<gene>
    <name evidence="6" type="ORF">ENE75_13735</name>
</gene>
<dbReference type="InterPro" id="IPR000847">
    <property type="entry name" value="LysR_HTH_N"/>
</dbReference>
<evidence type="ECO:0000313" key="7">
    <source>
        <dbReference type="Proteomes" id="UP000288178"/>
    </source>
</evidence>
<dbReference type="InterPro" id="IPR036388">
    <property type="entry name" value="WH-like_DNA-bd_sf"/>
</dbReference>
<dbReference type="Gene3D" id="3.40.190.10">
    <property type="entry name" value="Periplasmic binding protein-like II"/>
    <property type="match status" value="2"/>
</dbReference>
<evidence type="ECO:0000313" key="6">
    <source>
        <dbReference type="EMBL" id="RVT50865.1"/>
    </source>
</evidence>
<dbReference type="PROSITE" id="PS50931">
    <property type="entry name" value="HTH_LYSR"/>
    <property type="match status" value="1"/>
</dbReference>
<evidence type="ECO:0000256" key="2">
    <source>
        <dbReference type="ARBA" id="ARBA00023015"/>
    </source>
</evidence>
<dbReference type="SUPFAM" id="SSF53850">
    <property type="entry name" value="Periplasmic binding protein-like II"/>
    <property type="match status" value="1"/>
</dbReference>
<dbReference type="Pfam" id="PF03466">
    <property type="entry name" value="LysR_substrate"/>
    <property type="match status" value="1"/>
</dbReference>
<dbReference type="Gene3D" id="1.10.10.10">
    <property type="entry name" value="Winged helix-like DNA-binding domain superfamily/Winged helix DNA-binding domain"/>
    <property type="match status" value="1"/>
</dbReference>
<dbReference type="SUPFAM" id="SSF46785">
    <property type="entry name" value="Winged helix' DNA-binding domain"/>
    <property type="match status" value="1"/>
</dbReference>
<dbReference type="PRINTS" id="PR00039">
    <property type="entry name" value="HTHLYSR"/>
</dbReference>
<dbReference type="Pfam" id="PF00126">
    <property type="entry name" value="HTH_1"/>
    <property type="match status" value="1"/>
</dbReference>
<protein>
    <submittedName>
        <fullName evidence="6">LysR family transcriptional regulator</fullName>
    </submittedName>
</protein>
<keyword evidence="2" id="KW-0805">Transcription regulation</keyword>
<dbReference type="InterPro" id="IPR036390">
    <property type="entry name" value="WH_DNA-bd_sf"/>
</dbReference>
<evidence type="ECO:0000256" key="4">
    <source>
        <dbReference type="ARBA" id="ARBA00023163"/>
    </source>
</evidence>
<dbReference type="InterPro" id="IPR005119">
    <property type="entry name" value="LysR_subst-bd"/>
</dbReference>
<dbReference type="CDD" id="cd05466">
    <property type="entry name" value="PBP2_LTTR_substrate"/>
    <property type="match status" value="1"/>
</dbReference>
<keyword evidence="4" id="KW-0804">Transcription</keyword>
<dbReference type="GO" id="GO:0003700">
    <property type="term" value="F:DNA-binding transcription factor activity"/>
    <property type="evidence" value="ECO:0007669"/>
    <property type="project" value="InterPro"/>
</dbReference>
<dbReference type="InterPro" id="IPR050950">
    <property type="entry name" value="HTH-type_LysR_regulators"/>
</dbReference>
<evidence type="ECO:0000256" key="1">
    <source>
        <dbReference type="ARBA" id="ARBA00009437"/>
    </source>
</evidence>
<feature type="domain" description="HTH lysR-type" evidence="5">
    <location>
        <begin position="104"/>
        <end position="161"/>
    </location>
</feature>
<organism evidence="6 7">
    <name type="scientific">Rubrivivax albus</name>
    <dbReference type="NCBI Taxonomy" id="2499835"/>
    <lineage>
        <taxon>Bacteria</taxon>
        <taxon>Pseudomonadati</taxon>
        <taxon>Pseudomonadota</taxon>
        <taxon>Betaproteobacteria</taxon>
        <taxon>Burkholderiales</taxon>
        <taxon>Sphaerotilaceae</taxon>
        <taxon>Rubrivivax</taxon>
    </lineage>
</organism>
<evidence type="ECO:0000256" key="3">
    <source>
        <dbReference type="ARBA" id="ARBA00023125"/>
    </source>
</evidence>
<dbReference type="PANTHER" id="PTHR30419">
    <property type="entry name" value="HTH-TYPE TRANSCRIPTIONAL REGULATOR YBHD"/>
    <property type="match status" value="1"/>
</dbReference>
<dbReference type="PANTHER" id="PTHR30419:SF8">
    <property type="entry name" value="NITROGEN ASSIMILATION TRANSCRIPTIONAL ACTIVATOR-RELATED"/>
    <property type="match status" value="1"/>
</dbReference>
<comment type="similarity">
    <text evidence="1">Belongs to the LysR transcriptional regulatory family.</text>
</comment>
<sequence>MASSTSTPALAHSGAMLCGIRPTTLLAAVVSIDTFCACAPRALQATSASARWRHARRGERGESVIGCLLSVGSPPDRADGDPSVGPRVPSVKLIRSVDDKGFSMDPRHLVQLATILERGSITRASQVLHLTQPTLTHNMRTLEMQAGGRLFERSRLGVRSTPLGELLAREGRDIQRRIADARAASARHRLGMRNHVRIGSGPIIGAALLDGLAERLLQQQPDLGLTLQCDRTHLLVEQLVDGLHDLAIAPTWLDRPPQGIARERLVADRLGVFCGPGHPLAQRGRLTAADDDGLRWLTLGEASPFDKGVFSMLNEVGLSAARAEISARGDAMVLLRLLMQGRHLAVLPRAPVLLMRGFFPVVELQTDAAPRSRDIYLWTREAQHDDPVLAAVRRTVLDLAAERVAELQGIGYRGEDER</sequence>
<reference evidence="6 7" key="1">
    <citation type="submission" date="2019-01" db="EMBL/GenBank/DDBJ databases">
        <authorList>
            <person name="Chen W.-M."/>
        </authorList>
    </citation>
    <scope>NUCLEOTIDE SEQUENCE [LARGE SCALE GENOMIC DNA]</scope>
    <source>
        <strain evidence="6 7">ICH-3</strain>
    </source>
</reference>
<comment type="caution">
    <text evidence="6">The sequence shown here is derived from an EMBL/GenBank/DDBJ whole genome shotgun (WGS) entry which is preliminary data.</text>
</comment>
<keyword evidence="3" id="KW-0238">DNA-binding</keyword>
<accession>A0A437JUE6</accession>
<proteinExistence type="inferred from homology"/>